<comment type="caution">
    <text evidence="1">The sequence shown here is derived from an EMBL/GenBank/DDBJ whole genome shotgun (WGS) entry which is preliminary data.</text>
</comment>
<dbReference type="Proteomes" id="UP000055048">
    <property type="component" value="Unassembled WGS sequence"/>
</dbReference>
<organism evidence="1 2">
    <name type="scientific">Trichinella murrelli</name>
    <dbReference type="NCBI Taxonomy" id="144512"/>
    <lineage>
        <taxon>Eukaryota</taxon>
        <taxon>Metazoa</taxon>
        <taxon>Ecdysozoa</taxon>
        <taxon>Nematoda</taxon>
        <taxon>Enoplea</taxon>
        <taxon>Dorylaimia</taxon>
        <taxon>Trichinellida</taxon>
        <taxon>Trichinellidae</taxon>
        <taxon>Trichinella</taxon>
    </lineage>
</organism>
<proteinExistence type="predicted"/>
<evidence type="ECO:0000313" key="2">
    <source>
        <dbReference type="Proteomes" id="UP000055048"/>
    </source>
</evidence>
<reference evidence="1 2" key="1">
    <citation type="submission" date="2015-01" db="EMBL/GenBank/DDBJ databases">
        <title>Evolution of Trichinella species and genotypes.</title>
        <authorList>
            <person name="Korhonen P.K."/>
            <person name="Edoardo P."/>
            <person name="Giuseppe L.R."/>
            <person name="Gasser R.B."/>
        </authorList>
    </citation>
    <scope>NUCLEOTIDE SEQUENCE [LARGE SCALE GENOMIC DNA]</scope>
    <source>
        <strain evidence="1">ISS417</strain>
    </source>
</reference>
<evidence type="ECO:0000313" key="1">
    <source>
        <dbReference type="EMBL" id="KRX41295.1"/>
    </source>
</evidence>
<sequence>LFSCCFFSSFFSKQHHALLIIPEIASRIKATTVVSCKFHFIISNHQCANRLCFLIYAHTLNILCESENEKYIYKILFETKTIRLI</sequence>
<accession>A0A0V0TQM5</accession>
<keyword evidence="2" id="KW-1185">Reference proteome</keyword>
<dbReference type="EMBL" id="JYDJ01000175">
    <property type="protein sequence ID" value="KRX41295.1"/>
    <property type="molecule type" value="Genomic_DNA"/>
</dbReference>
<protein>
    <submittedName>
        <fullName evidence="1">Uncharacterized protein</fullName>
    </submittedName>
</protein>
<dbReference type="AlphaFoldDB" id="A0A0V0TQM5"/>
<feature type="non-terminal residue" evidence="1">
    <location>
        <position position="1"/>
    </location>
</feature>
<gene>
    <name evidence="1" type="ORF">T05_1016</name>
</gene>
<name>A0A0V0TQM5_9BILA</name>